<dbReference type="GO" id="GO:0009725">
    <property type="term" value="P:response to hormone"/>
    <property type="evidence" value="ECO:0007669"/>
    <property type="project" value="InterPro"/>
</dbReference>
<evidence type="ECO:0000259" key="2">
    <source>
        <dbReference type="PROSITE" id="PS51745"/>
    </source>
</evidence>
<dbReference type="PANTHER" id="PTHR31384">
    <property type="entry name" value="AUXIN RESPONSE FACTOR 4-RELATED"/>
    <property type="match status" value="1"/>
</dbReference>
<dbReference type="GO" id="GO:0003677">
    <property type="term" value="F:DNA binding"/>
    <property type="evidence" value="ECO:0007669"/>
    <property type="project" value="InterPro"/>
</dbReference>
<dbReference type="AlphaFoldDB" id="A0AAW2SEN3"/>
<dbReference type="SUPFAM" id="SSF54277">
    <property type="entry name" value="CAD &amp; PB1 domains"/>
    <property type="match status" value="1"/>
</dbReference>
<name>A0AAW2SEN3_9LAMI</name>
<dbReference type="InterPro" id="IPR044835">
    <property type="entry name" value="ARF_plant"/>
</dbReference>
<reference evidence="3" key="1">
    <citation type="submission" date="2020-06" db="EMBL/GenBank/DDBJ databases">
        <authorList>
            <person name="Li T."/>
            <person name="Hu X."/>
            <person name="Zhang T."/>
            <person name="Song X."/>
            <person name="Zhang H."/>
            <person name="Dai N."/>
            <person name="Sheng W."/>
            <person name="Hou X."/>
            <person name="Wei L."/>
        </authorList>
    </citation>
    <scope>NUCLEOTIDE SEQUENCE</scope>
    <source>
        <strain evidence="3">KEN8</strain>
        <tissue evidence="3">Leaf</tissue>
    </source>
</reference>
<evidence type="ECO:0000256" key="1">
    <source>
        <dbReference type="SAM" id="MobiDB-lite"/>
    </source>
</evidence>
<reference evidence="3" key="2">
    <citation type="journal article" date="2024" name="Plant">
        <title>Genomic evolution and insights into agronomic trait innovations of Sesamum species.</title>
        <authorList>
            <person name="Miao H."/>
            <person name="Wang L."/>
            <person name="Qu L."/>
            <person name="Liu H."/>
            <person name="Sun Y."/>
            <person name="Le M."/>
            <person name="Wang Q."/>
            <person name="Wei S."/>
            <person name="Zheng Y."/>
            <person name="Lin W."/>
            <person name="Duan Y."/>
            <person name="Cao H."/>
            <person name="Xiong S."/>
            <person name="Wang X."/>
            <person name="Wei L."/>
            <person name="Li C."/>
            <person name="Ma Q."/>
            <person name="Ju M."/>
            <person name="Zhao R."/>
            <person name="Li G."/>
            <person name="Mu C."/>
            <person name="Tian Q."/>
            <person name="Mei H."/>
            <person name="Zhang T."/>
            <person name="Gao T."/>
            <person name="Zhang H."/>
        </authorList>
    </citation>
    <scope>NUCLEOTIDE SEQUENCE</scope>
    <source>
        <strain evidence="3">KEN8</strain>
    </source>
</reference>
<dbReference type="PANTHER" id="PTHR31384:SF102">
    <property type="entry name" value="AUXIN RESPONSE FACTOR 4"/>
    <property type="match status" value="1"/>
</dbReference>
<dbReference type="GO" id="GO:0006355">
    <property type="term" value="P:regulation of DNA-templated transcription"/>
    <property type="evidence" value="ECO:0007669"/>
    <property type="project" value="InterPro"/>
</dbReference>
<accession>A0AAW2SEN3</accession>
<protein>
    <submittedName>
        <fullName evidence="3">Auxin response factor 4</fullName>
    </submittedName>
</protein>
<gene>
    <name evidence="3" type="ORF">Scaly_0370200</name>
</gene>
<dbReference type="EMBL" id="JACGWM010000002">
    <property type="protein sequence ID" value="KAL0390131.1"/>
    <property type="molecule type" value="Genomic_DNA"/>
</dbReference>
<dbReference type="InterPro" id="IPR053793">
    <property type="entry name" value="PB1-like"/>
</dbReference>
<proteinExistence type="predicted"/>
<evidence type="ECO:0000313" key="3">
    <source>
        <dbReference type="EMBL" id="KAL0390131.1"/>
    </source>
</evidence>
<feature type="domain" description="PB1" evidence="2">
    <location>
        <begin position="142"/>
        <end position="224"/>
    </location>
</feature>
<dbReference type="Gene3D" id="3.10.20.90">
    <property type="entry name" value="Phosphatidylinositol 3-kinase Catalytic Subunit, Chain A, domain 1"/>
    <property type="match status" value="1"/>
</dbReference>
<sequence length="252" mass="27419">MEIDLNHATGEAEKNACGSGGEYDKGGKGGSCVCCLSTSTSSCSSNAASASASSSSCSISTSSSIYMELWHACAGPLISLPKKGNLVVYFPQGHLEQSYSSPFPPVEMPTFDLPSQILCRVVDVHLLANKDDDEVYTQLTLLPVPEVHKQGSLVGRAIDLSRLHGYNDLLTELERLFSMEGLLRDPNHGWHILYTDSENNMMVLGDDPWHEFVQAVTKIHIYTQEEVEKLTVGMSSDDTESCLEEAPNVTDV</sequence>
<organism evidence="3">
    <name type="scientific">Sesamum calycinum</name>
    <dbReference type="NCBI Taxonomy" id="2727403"/>
    <lineage>
        <taxon>Eukaryota</taxon>
        <taxon>Viridiplantae</taxon>
        <taxon>Streptophyta</taxon>
        <taxon>Embryophyta</taxon>
        <taxon>Tracheophyta</taxon>
        <taxon>Spermatophyta</taxon>
        <taxon>Magnoliopsida</taxon>
        <taxon>eudicotyledons</taxon>
        <taxon>Gunneridae</taxon>
        <taxon>Pentapetalae</taxon>
        <taxon>asterids</taxon>
        <taxon>lamiids</taxon>
        <taxon>Lamiales</taxon>
        <taxon>Pedaliaceae</taxon>
        <taxon>Sesamum</taxon>
    </lineage>
</organism>
<comment type="caution">
    <text evidence="3">The sequence shown here is derived from an EMBL/GenBank/DDBJ whole genome shotgun (WGS) entry which is preliminary data.</text>
</comment>
<feature type="region of interest" description="Disordered" evidence="1">
    <location>
        <begin position="233"/>
        <end position="252"/>
    </location>
</feature>
<dbReference type="PROSITE" id="PS51745">
    <property type="entry name" value="PB1"/>
    <property type="match status" value="1"/>
</dbReference>